<dbReference type="SMART" id="SM00326">
    <property type="entry name" value="SH3"/>
    <property type="match status" value="1"/>
</dbReference>
<evidence type="ECO:0008006" key="11">
    <source>
        <dbReference type="Google" id="ProtNLM"/>
    </source>
</evidence>
<feature type="region of interest" description="Disordered" evidence="6">
    <location>
        <begin position="537"/>
        <end position="584"/>
    </location>
</feature>
<dbReference type="InterPro" id="IPR004148">
    <property type="entry name" value="BAR_dom"/>
</dbReference>
<organism evidence="9 10">
    <name type="scientific">Agrocybe chaxingu</name>
    <dbReference type="NCBI Taxonomy" id="84603"/>
    <lineage>
        <taxon>Eukaryota</taxon>
        <taxon>Fungi</taxon>
        <taxon>Dikarya</taxon>
        <taxon>Basidiomycota</taxon>
        <taxon>Agaricomycotina</taxon>
        <taxon>Agaricomycetes</taxon>
        <taxon>Agaricomycetidae</taxon>
        <taxon>Agaricales</taxon>
        <taxon>Agaricineae</taxon>
        <taxon>Strophariaceae</taxon>
        <taxon>Agrocybe</taxon>
    </lineage>
</organism>
<dbReference type="InterPro" id="IPR036028">
    <property type="entry name" value="SH3-like_dom_sf"/>
</dbReference>
<dbReference type="GO" id="GO:0006897">
    <property type="term" value="P:endocytosis"/>
    <property type="evidence" value="ECO:0007669"/>
    <property type="project" value="InterPro"/>
</dbReference>
<accession>A0A9W8K2N9</accession>
<dbReference type="PANTHER" id="PTHR47174">
    <property type="entry name" value="BRIDGING INTEGRATOR 3"/>
    <property type="match status" value="1"/>
</dbReference>
<evidence type="ECO:0000256" key="2">
    <source>
        <dbReference type="ARBA" id="ARBA00022443"/>
    </source>
</evidence>
<comment type="subcellular location">
    <subcellularLocation>
        <location evidence="1">Cytoplasm</location>
        <location evidence="1">Cytoskeleton</location>
    </subcellularLocation>
</comment>
<feature type="compositionally biased region" description="Low complexity" evidence="6">
    <location>
        <begin position="603"/>
        <end position="618"/>
    </location>
</feature>
<keyword evidence="4" id="KW-0206">Cytoskeleton</keyword>
<evidence type="ECO:0000256" key="3">
    <source>
        <dbReference type="ARBA" id="ARBA00022490"/>
    </source>
</evidence>
<feature type="region of interest" description="Disordered" evidence="6">
    <location>
        <begin position="673"/>
        <end position="693"/>
    </location>
</feature>
<dbReference type="GO" id="GO:0008289">
    <property type="term" value="F:lipid binding"/>
    <property type="evidence" value="ECO:0007669"/>
    <property type="project" value="TreeGrafter"/>
</dbReference>
<dbReference type="CDD" id="cd00174">
    <property type="entry name" value="SH3"/>
    <property type="match status" value="1"/>
</dbReference>
<dbReference type="Gene3D" id="1.20.1270.60">
    <property type="entry name" value="Arfaptin homology (AH) domain/BAR domain"/>
    <property type="match status" value="1"/>
</dbReference>
<feature type="compositionally biased region" description="Basic and acidic residues" evidence="6">
    <location>
        <begin position="300"/>
        <end position="314"/>
    </location>
</feature>
<feature type="compositionally biased region" description="Polar residues" evidence="6">
    <location>
        <begin position="246"/>
        <end position="261"/>
    </location>
</feature>
<evidence type="ECO:0000259" key="8">
    <source>
        <dbReference type="PROSITE" id="PS51021"/>
    </source>
</evidence>
<feature type="compositionally biased region" description="Polar residues" evidence="6">
    <location>
        <begin position="478"/>
        <end position="488"/>
    </location>
</feature>
<keyword evidence="2 5" id="KW-0728">SH3 domain</keyword>
<keyword evidence="10" id="KW-1185">Reference proteome</keyword>
<name>A0A9W8K2N9_9AGAR</name>
<dbReference type="InterPro" id="IPR001452">
    <property type="entry name" value="SH3_domain"/>
</dbReference>
<comment type="caution">
    <text evidence="9">The sequence shown here is derived from an EMBL/GenBank/DDBJ whole genome shotgun (WGS) entry which is preliminary data.</text>
</comment>
<evidence type="ECO:0000256" key="6">
    <source>
        <dbReference type="SAM" id="MobiDB-lite"/>
    </source>
</evidence>
<dbReference type="GO" id="GO:0015629">
    <property type="term" value="C:actin cytoskeleton"/>
    <property type="evidence" value="ECO:0007669"/>
    <property type="project" value="TreeGrafter"/>
</dbReference>
<dbReference type="AlphaFoldDB" id="A0A9W8K2N9"/>
<dbReference type="PRINTS" id="PR00452">
    <property type="entry name" value="SH3DOMAIN"/>
</dbReference>
<dbReference type="OrthoDB" id="10263741at2759"/>
<feature type="compositionally biased region" description="Basic residues" evidence="6">
    <location>
        <begin position="373"/>
        <end position="383"/>
    </location>
</feature>
<keyword evidence="3" id="KW-0963">Cytoplasm</keyword>
<evidence type="ECO:0000313" key="10">
    <source>
        <dbReference type="Proteomes" id="UP001148786"/>
    </source>
</evidence>
<feature type="region of interest" description="Disordered" evidence="6">
    <location>
        <begin position="219"/>
        <end position="407"/>
    </location>
</feature>
<dbReference type="Gene3D" id="2.30.30.40">
    <property type="entry name" value="SH3 Domains"/>
    <property type="match status" value="1"/>
</dbReference>
<evidence type="ECO:0000313" key="9">
    <source>
        <dbReference type="EMBL" id="KAJ3510355.1"/>
    </source>
</evidence>
<feature type="compositionally biased region" description="Low complexity" evidence="6">
    <location>
        <begin position="270"/>
        <end position="284"/>
    </location>
</feature>
<evidence type="ECO:0000256" key="4">
    <source>
        <dbReference type="ARBA" id="ARBA00023212"/>
    </source>
</evidence>
<dbReference type="PROSITE" id="PS51021">
    <property type="entry name" value="BAR"/>
    <property type="match status" value="1"/>
</dbReference>
<dbReference type="InterPro" id="IPR027267">
    <property type="entry name" value="AH/BAR_dom_sf"/>
</dbReference>
<dbReference type="SMART" id="SM00721">
    <property type="entry name" value="BAR"/>
    <property type="match status" value="1"/>
</dbReference>
<dbReference type="SUPFAM" id="SSF103657">
    <property type="entry name" value="BAR/IMD domain-like"/>
    <property type="match status" value="1"/>
</dbReference>
<feature type="compositionally biased region" description="Low complexity" evidence="6">
    <location>
        <begin position="673"/>
        <end position="689"/>
    </location>
</feature>
<evidence type="ECO:0000256" key="5">
    <source>
        <dbReference type="PROSITE-ProRule" id="PRU00192"/>
    </source>
</evidence>
<dbReference type="Proteomes" id="UP001148786">
    <property type="component" value="Unassembled WGS sequence"/>
</dbReference>
<reference evidence="9" key="1">
    <citation type="submission" date="2022-07" db="EMBL/GenBank/DDBJ databases">
        <title>Genome Sequence of Agrocybe chaxingu.</title>
        <authorList>
            <person name="Buettner E."/>
        </authorList>
    </citation>
    <scope>NUCLEOTIDE SEQUENCE</scope>
    <source>
        <strain evidence="9">MP-N11</strain>
    </source>
</reference>
<dbReference type="EMBL" id="JANKHO010000405">
    <property type="protein sequence ID" value="KAJ3510355.1"/>
    <property type="molecule type" value="Genomic_DNA"/>
</dbReference>
<dbReference type="Pfam" id="PF03114">
    <property type="entry name" value="BAR"/>
    <property type="match status" value="1"/>
</dbReference>
<sequence length="752" mass="82303">MASKQWAGEVISSREKTAVNEEFQDLEKDIELRKNGIQKLLTVSEAYQHALSKKKANETLKEGEKLLPIDILGIAMISHGEEFGEDSVFGDSLVKVGRAHCKIATLQEAYALTFKDTFIVSLGRFRDEIKEAACDTAITKFEKLQNSKKEKDKREAEDEMERSKQRYEETEEDMRAHMHAIQENEHLQMHELRSFIDLETNFIQSYLDILKDIKSDWDERPDHQRKTKIFQTPTKSKATRQKRADSSTSPNSSDEGTSNSRPFPRKHSRSGSTSSKPPSRPSSRLSRKRANSTAASTVNGDEKEKEKKEGDKSRRLSVAGWASSAVESVTGSKGKKNKDTDSFATLDDDDKPSTDGHVSGDGSLRKSSSLRALARRTSSRKKSKENLPASVNNSPVPTGKILKPPSMQDRKLVRALYDFSGSSDELSFKAGSEIVVVQEVLDDWWMGEVNGQRGLFPASYTEVVGTKLAGPPRPYKGDQSNVQHNKNASAEDRDNDTYLMSDADDNDLTVAPMAINRSPVFYGAFNDAASFTDSMADADSDADLPSKRPQWKAFSDDDWFNDGRPTQTASAPGLTIVPPRPSNRAILDSLDSAQQPLISRSQSDNPTSSTTNSGTTPSKKMPPPPPPRRAISHNPAMTPPAIPAKRLPGQASTALVAAQSTTTSLSTVSGFISSTPSAGSLSAASSISSHGNNGLSQGGGYSGYDRSPFESAVELELEAGEGGRMANGRCTQFRQNPFKPKGMCSNCLEFHT</sequence>
<feature type="domain" description="BAR" evidence="8">
    <location>
        <begin position="8"/>
        <end position="226"/>
    </location>
</feature>
<feature type="region of interest" description="Disordered" evidence="6">
    <location>
        <begin position="597"/>
        <end position="644"/>
    </location>
</feature>
<proteinExistence type="predicted"/>
<dbReference type="PROSITE" id="PS50002">
    <property type="entry name" value="SH3"/>
    <property type="match status" value="1"/>
</dbReference>
<protein>
    <recommendedName>
        <fullName evidence="11">BAR-domain-containing protein</fullName>
    </recommendedName>
</protein>
<dbReference type="SUPFAM" id="SSF50044">
    <property type="entry name" value="SH3-domain"/>
    <property type="match status" value="1"/>
</dbReference>
<dbReference type="PANTHER" id="PTHR47174:SF3">
    <property type="entry name" value="BRIDGING INTEGRATOR 3"/>
    <property type="match status" value="1"/>
</dbReference>
<feature type="region of interest" description="Disordered" evidence="6">
    <location>
        <begin position="145"/>
        <end position="173"/>
    </location>
</feature>
<dbReference type="GO" id="GO:0097320">
    <property type="term" value="P:plasma membrane tubulation"/>
    <property type="evidence" value="ECO:0007669"/>
    <property type="project" value="TreeGrafter"/>
</dbReference>
<feature type="region of interest" description="Disordered" evidence="6">
    <location>
        <begin position="467"/>
        <end position="497"/>
    </location>
</feature>
<dbReference type="GO" id="GO:0005737">
    <property type="term" value="C:cytoplasm"/>
    <property type="evidence" value="ECO:0007669"/>
    <property type="project" value="InterPro"/>
</dbReference>
<gene>
    <name evidence="9" type="ORF">NLJ89_g4719</name>
</gene>
<feature type="domain" description="SH3" evidence="7">
    <location>
        <begin position="408"/>
        <end position="466"/>
    </location>
</feature>
<evidence type="ECO:0000259" key="7">
    <source>
        <dbReference type="PROSITE" id="PS50002"/>
    </source>
</evidence>
<dbReference type="InterPro" id="IPR046982">
    <property type="entry name" value="BIN3/RVS161-like"/>
</dbReference>
<dbReference type="Pfam" id="PF00018">
    <property type="entry name" value="SH3_1"/>
    <property type="match status" value="1"/>
</dbReference>
<dbReference type="GO" id="GO:0051666">
    <property type="term" value="P:actin cortical patch localization"/>
    <property type="evidence" value="ECO:0007669"/>
    <property type="project" value="InterPro"/>
</dbReference>
<evidence type="ECO:0000256" key="1">
    <source>
        <dbReference type="ARBA" id="ARBA00004245"/>
    </source>
</evidence>